<dbReference type="AlphaFoldDB" id="A0A0H3ZII4"/>
<accession>A0A0H3ZII4</accession>
<sequence length="146" mass="16466">MPQALDLSHQESEASLEQQLPPLFTFHVGPAEFFTAMNHQGQQAFPCQLCEHCTPGLFKHYGDKMAGSCWCSQCHQNGECLDAALIEHYRKCGIDDETINGELPRKRWVSRNVSFPGMYQSIEDIEKTYQSVFEAAQANVSKEHSA</sequence>
<name>A0A0H3ZII4_9VIBR</name>
<evidence type="ECO:0000313" key="1">
    <source>
        <dbReference type="EMBL" id="AKN35723.1"/>
    </source>
</evidence>
<reference evidence="1" key="1">
    <citation type="journal article" date="2015" name="MBio">
        <title>Eco-Evolutionary Dynamics of Episomes among Ecologically Cohesive Bacterial Populations.</title>
        <authorList>
            <person name="Xue H."/>
            <person name="Cordero O.X."/>
            <person name="Camas F.M."/>
            <person name="Trimble W."/>
            <person name="Meyer F."/>
            <person name="Guglielmini J."/>
            <person name="Rocha E.P."/>
            <person name="Polz M.F."/>
        </authorList>
    </citation>
    <scope>NUCLEOTIDE SEQUENCE</scope>
    <source>
        <strain evidence="1">FF_110</strain>
    </source>
</reference>
<organism evidence="1">
    <name type="scientific">Vibrio genomosp. F6</name>
    <dbReference type="NCBI Taxonomy" id="723172"/>
    <lineage>
        <taxon>Bacteria</taxon>
        <taxon>Pseudomonadati</taxon>
        <taxon>Pseudomonadota</taxon>
        <taxon>Gammaproteobacteria</taxon>
        <taxon>Vibrionales</taxon>
        <taxon>Vibrionaceae</taxon>
        <taxon>Vibrio</taxon>
    </lineage>
</organism>
<dbReference type="EMBL" id="KP795448">
    <property type="protein sequence ID" value="AKN35723.1"/>
    <property type="molecule type" value="Genomic_DNA"/>
</dbReference>
<protein>
    <submittedName>
        <fullName evidence="1">Uncharacterized protein</fullName>
    </submittedName>
</protein>
<proteinExistence type="predicted"/>